<keyword evidence="1" id="KW-0328">Glycosyltransferase</keyword>
<reference evidence="3 4" key="1">
    <citation type="submission" date="2019-09" db="EMBL/GenBank/DDBJ databases">
        <title>Genome sequence of Rhodovastum atsumiense, a diverse member of the Acetobacteraceae family of non-sulfur purple photosynthetic bacteria.</title>
        <authorList>
            <person name="Meyer T."/>
            <person name="Kyndt J."/>
        </authorList>
    </citation>
    <scope>NUCLEOTIDE SEQUENCE [LARGE SCALE GENOMIC DNA]</scope>
    <source>
        <strain evidence="3 4">DSM 21279</strain>
    </source>
</reference>
<dbReference type="CDD" id="cd06533">
    <property type="entry name" value="Glyco_transf_WecG_TagA"/>
    <property type="match status" value="1"/>
</dbReference>
<keyword evidence="2 3" id="KW-0808">Transferase</keyword>
<protein>
    <submittedName>
        <fullName evidence="3">WecB/TagA/CpsF family glycosyltransferase</fullName>
    </submittedName>
</protein>
<dbReference type="GO" id="GO:0016758">
    <property type="term" value="F:hexosyltransferase activity"/>
    <property type="evidence" value="ECO:0007669"/>
    <property type="project" value="TreeGrafter"/>
</dbReference>
<name>A0A5M6J325_9PROT</name>
<dbReference type="PANTHER" id="PTHR34136">
    <property type="match status" value="1"/>
</dbReference>
<dbReference type="OrthoDB" id="9771846at2"/>
<comment type="caution">
    <text evidence="3">The sequence shown here is derived from an EMBL/GenBank/DDBJ whole genome shotgun (WGS) entry which is preliminary data.</text>
</comment>
<evidence type="ECO:0000313" key="3">
    <source>
        <dbReference type="EMBL" id="KAA5614639.1"/>
    </source>
</evidence>
<dbReference type="InterPro" id="IPR004629">
    <property type="entry name" value="WecG_TagA_CpsF"/>
</dbReference>
<evidence type="ECO:0000256" key="1">
    <source>
        <dbReference type="ARBA" id="ARBA00022676"/>
    </source>
</evidence>
<dbReference type="NCBIfam" id="TIGR00696">
    <property type="entry name" value="wecG_tagA_cpsF"/>
    <property type="match status" value="1"/>
</dbReference>
<dbReference type="Proteomes" id="UP000325255">
    <property type="component" value="Unassembled WGS sequence"/>
</dbReference>
<dbReference type="EMBL" id="VWPK01000001">
    <property type="protein sequence ID" value="KAA5614639.1"/>
    <property type="molecule type" value="Genomic_DNA"/>
</dbReference>
<dbReference type="PANTHER" id="PTHR34136:SF1">
    <property type="entry name" value="UDP-N-ACETYL-D-MANNOSAMINURONIC ACID TRANSFERASE"/>
    <property type="match status" value="1"/>
</dbReference>
<evidence type="ECO:0000313" key="4">
    <source>
        <dbReference type="Proteomes" id="UP000325255"/>
    </source>
</evidence>
<evidence type="ECO:0000256" key="2">
    <source>
        <dbReference type="ARBA" id="ARBA00022679"/>
    </source>
</evidence>
<gene>
    <name evidence="3" type="ORF">F1189_00475</name>
</gene>
<organism evidence="3 4">
    <name type="scientific">Rhodovastum atsumiense</name>
    <dbReference type="NCBI Taxonomy" id="504468"/>
    <lineage>
        <taxon>Bacteria</taxon>
        <taxon>Pseudomonadati</taxon>
        <taxon>Pseudomonadota</taxon>
        <taxon>Alphaproteobacteria</taxon>
        <taxon>Acetobacterales</taxon>
        <taxon>Acetobacteraceae</taxon>
        <taxon>Rhodovastum</taxon>
    </lineage>
</organism>
<proteinExistence type="predicted"/>
<dbReference type="Pfam" id="PF03808">
    <property type="entry name" value="Glyco_tran_WecG"/>
    <property type="match status" value="1"/>
</dbReference>
<sequence>MDMLIDSPSRNLEPDDEAQLPRRTVTRIRTLGVPLDTAETVNGYLDALPRKDAIGRVAFIATFLNPASLLEAKRHPTLATTLDSFDLVMPDGIGACMAVRRLHGLTVARVSFDSTSLAPIVFEAAQRDGNTIALVGGRPGVARRAAEVLRHTFPDLAIVGTFDGYTPPGSTIAALRKLSPDIVICGMGVRRQEEFLLALRASGWTGSGFTCGGYLDQLADGFRYYPAWVDAINLRWAYRLYREPGRLWRRYCMDYPVFLALVIRAMAAKFRRQLKGPATEPNANRPLVN</sequence>
<dbReference type="AlphaFoldDB" id="A0A5M6J325"/>
<keyword evidence="4" id="KW-1185">Reference proteome</keyword>
<dbReference type="RefSeq" id="WP_150038371.1">
    <property type="nucleotide sequence ID" value="NZ_OW485601.1"/>
</dbReference>
<accession>A0A5M6J325</accession>